<protein>
    <submittedName>
        <fullName evidence="3">FBA_2 domain-containing protein</fullName>
    </submittedName>
</protein>
<proteinExistence type="predicted"/>
<dbReference type="WBParaSite" id="Csp11.Scaffold630.g17138.t1">
    <property type="protein sequence ID" value="Csp11.Scaffold630.g17138.t1"/>
    <property type="gene ID" value="Csp11.Scaffold630.g17138"/>
</dbReference>
<evidence type="ECO:0000313" key="2">
    <source>
        <dbReference type="Proteomes" id="UP000095282"/>
    </source>
</evidence>
<sequence length="100" mass="12320">MKNDNQGFHAQICENQYKPIYDFSEFDKWLEMWSGEYTEAKLSESIVESYENFAFVCVIDVMKEYRYHDHEWKKREFKMKAYFETDTWLIKETKIGCDHF</sequence>
<dbReference type="Pfam" id="PF20839">
    <property type="entry name" value="DUF5382_C"/>
    <property type="match status" value="1"/>
</dbReference>
<organism evidence="2 3">
    <name type="scientific">Caenorhabditis tropicalis</name>
    <dbReference type="NCBI Taxonomy" id="1561998"/>
    <lineage>
        <taxon>Eukaryota</taxon>
        <taxon>Metazoa</taxon>
        <taxon>Ecdysozoa</taxon>
        <taxon>Nematoda</taxon>
        <taxon>Chromadorea</taxon>
        <taxon>Rhabditida</taxon>
        <taxon>Rhabditina</taxon>
        <taxon>Rhabditomorpha</taxon>
        <taxon>Rhabditoidea</taxon>
        <taxon>Rhabditidae</taxon>
        <taxon>Peloderinae</taxon>
        <taxon>Caenorhabditis</taxon>
    </lineage>
</organism>
<feature type="domain" description="DUF5382" evidence="1">
    <location>
        <begin position="1"/>
        <end position="90"/>
    </location>
</feature>
<dbReference type="Proteomes" id="UP000095282">
    <property type="component" value="Unplaced"/>
</dbReference>
<evidence type="ECO:0000313" key="3">
    <source>
        <dbReference type="WBParaSite" id="Csp11.Scaffold630.g17138.t1"/>
    </source>
</evidence>
<accession>A0A1I7ULF6</accession>
<dbReference type="InterPro" id="IPR048314">
    <property type="entry name" value="DUF5382_C"/>
</dbReference>
<dbReference type="AlphaFoldDB" id="A0A1I7ULF6"/>
<keyword evidence="2" id="KW-1185">Reference proteome</keyword>
<evidence type="ECO:0000259" key="1">
    <source>
        <dbReference type="Pfam" id="PF20839"/>
    </source>
</evidence>
<dbReference type="eggNOG" id="ENOG502TFUQ">
    <property type="taxonomic scope" value="Eukaryota"/>
</dbReference>
<name>A0A1I7ULF6_9PELO</name>
<reference evidence="3" key="1">
    <citation type="submission" date="2016-11" db="UniProtKB">
        <authorList>
            <consortium name="WormBaseParasite"/>
        </authorList>
    </citation>
    <scope>IDENTIFICATION</scope>
</reference>